<gene>
    <name evidence="2" type="ORF">EV194_108109</name>
</gene>
<dbReference type="Proteomes" id="UP000295221">
    <property type="component" value="Unassembled WGS sequence"/>
</dbReference>
<evidence type="ECO:0000313" key="2">
    <source>
        <dbReference type="EMBL" id="TCO07501.1"/>
    </source>
</evidence>
<name>A0A4R2GHB8_9BACT</name>
<proteinExistence type="predicted"/>
<feature type="domain" description="PPi-type phosphoenolpyruvate carboxykinase lobe 2" evidence="1">
    <location>
        <begin position="513"/>
        <end position="620"/>
    </location>
</feature>
<protein>
    <recommendedName>
        <fullName evidence="1">PPi-type phosphoenolpyruvate carboxykinase lobe 2 domain-containing protein</fullName>
    </recommendedName>
</protein>
<comment type="caution">
    <text evidence="2">The sequence shown here is derived from an EMBL/GenBank/DDBJ whole genome shotgun (WGS) entry which is preliminary data.</text>
</comment>
<dbReference type="AlphaFoldDB" id="A0A4R2GHB8"/>
<dbReference type="OrthoDB" id="366044at2"/>
<evidence type="ECO:0000259" key="1">
    <source>
        <dbReference type="Pfam" id="PF26300"/>
    </source>
</evidence>
<reference evidence="2 3" key="1">
    <citation type="submission" date="2019-03" db="EMBL/GenBank/DDBJ databases">
        <title>Genomic Encyclopedia of Type Strains, Phase IV (KMG-IV): sequencing the most valuable type-strain genomes for metagenomic binning, comparative biology and taxonomic classification.</title>
        <authorList>
            <person name="Goeker M."/>
        </authorList>
    </citation>
    <scope>NUCLEOTIDE SEQUENCE [LARGE SCALE GENOMIC DNA]</scope>
    <source>
        <strain evidence="2 3">DSM 24179</strain>
    </source>
</reference>
<dbReference type="Pfam" id="PF26300">
    <property type="entry name" value="PEPCK_PPi_lobe_2"/>
    <property type="match status" value="1"/>
</dbReference>
<accession>A0A4R2GHB8</accession>
<dbReference type="EMBL" id="SLWK01000008">
    <property type="protein sequence ID" value="TCO07501.1"/>
    <property type="molecule type" value="Genomic_DNA"/>
</dbReference>
<evidence type="ECO:0000313" key="3">
    <source>
        <dbReference type="Proteomes" id="UP000295221"/>
    </source>
</evidence>
<dbReference type="InterPro" id="IPR058710">
    <property type="entry name" value="PEPCK_lobe_2"/>
</dbReference>
<keyword evidence="3" id="KW-1185">Reference proteome</keyword>
<organism evidence="2 3">
    <name type="scientific">Natronoflexus pectinivorans</name>
    <dbReference type="NCBI Taxonomy" id="682526"/>
    <lineage>
        <taxon>Bacteria</taxon>
        <taxon>Pseudomonadati</taxon>
        <taxon>Bacteroidota</taxon>
        <taxon>Bacteroidia</taxon>
        <taxon>Marinilabiliales</taxon>
        <taxon>Marinilabiliaceae</taxon>
        <taxon>Natronoflexus</taxon>
    </lineage>
</organism>
<sequence>MDMKKSFGFTDAGKNNLPKPKRVIEYVNLKLAALGKPYYKSSSKTSLLDLAGDLINNMREKNRLLQSYLCPADQRIQDFIDNYLAEYKDQMNLRLPTGTFIVDSHGIARALSLPPDKDEFVSDIVSSYRLKQGILNNPKYDRRTTQGVFHVAEGGLPIPHDKKAVPKITFAKLLEQALNPPVDLLEIPFTSTQKEKACLFVSLLLKPVVSPCITNDCKEKRMEIRFFAPGNLVSNLDFVESIFGNAGDPFLPENDSALDVDGWTGHSGCVILAPHLIKLKKKELGLPHVSEATERQKHDGMCWEKENELYNDGGAFKITARTAEGVIVTLIADNYYGYSKKEVKTQIGYSANLLGNVEEEHAGGAIAFPSYNLGDEFSDWNHFQSNDLPYEKMITMYPDLMESKPEGYAIDRKYKDVVYVPENAAFNLMEQKVIWTTGQNEHQIRLNPRFTYILPAGYKVRMEKNQHVPSWRLIGSVAEGTFCHKPCTVSGGGKSEISKSINDAVIYGPFFTADYENDFKRVEEIIAKDYSDIFLEGIKTDKDRKILSSKRSLGSVIKLLTPSPIRYKEEYNEWLRTIPHHIKGLVYIVKRFYKPEWSDDWRKYFSVDVIDGRYGNELKFRNRKLVAGYLRVGLAEGGAWRTFKLRQDFIAADKLQMEDDITATTVIPTHRLKYLSPDFNKPAAKFTYNCEYRFFQRPDEAIHRGYDKQAESDLASPNTFISNFQPLTVKDAKEIIEDAIEFDKFTLPMKKLIRSVAKKQDCTYFVSSSHPRIYDGKPSVNMRYLQNRPGLIYHREKHIAEMGVRLFRKVPVNEPVLMPVNAVLGGRRNNPPQPGVRPLAVYNPIHYQELPELFMDFVCSLTGKSPSTTGAGSEGALTKGPFNALSPVTDLNNAIVSFILTGYGGFTSAAGYVGPNYRVDHDISLLVPELWSRLKPEEAEPQFLIEHGYLEKLEDFEHKGETILGSRLGYRITAKFARTFLGRVFENPDAVFNEEMLKPELQDLEVFVDGINNIVEAQQWVAESYFKDGSIEGACPPLKAILNIMAYGHFEGKGASHAEVRRLFERENMLESDWYKERLLNKQLSDISRWEKHLDYLKSHSDKKSFNDLIHQRIVSDITRAEERLKYYKSAEYLKSLDGFIGLDSYVK</sequence>